<evidence type="ECO:0000256" key="3">
    <source>
        <dbReference type="ARBA" id="ARBA00022692"/>
    </source>
</evidence>
<evidence type="ECO:0000313" key="9">
    <source>
        <dbReference type="EMBL" id="KAL0273191.1"/>
    </source>
</evidence>
<feature type="transmembrane region" description="Helical" evidence="7">
    <location>
        <begin position="411"/>
        <end position="430"/>
    </location>
</feature>
<keyword evidence="2" id="KW-0813">Transport</keyword>
<evidence type="ECO:0000256" key="5">
    <source>
        <dbReference type="ARBA" id="ARBA00023136"/>
    </source>
</evidence>
<dbReference type="AlphaFoldDB" id="A0AAW2HUJ1"/>
<dbReference type="InterPro" id="IPR036259">
    <property type="entry name" value="MFS_trans_sf"/>
</dbReference>
<dbReference type="InterPro" id="IPR050930">
    <property type="entry name" value="MFS_Vesicular_Transporter"/>
</dbReference>
<dbReference type="PANTHER" id="PTHR23506">
    <property type="entry name" value="GH10249P"/>
    <property type="match status" value="1"/>
</dbReference>
<feature type="region of interest" description="Disordered" evidence="6">
    <location>
        <begin position="1"/>
        <end position="26"/>
    </location>
</feature>
<feature type="compositionally biased region" description="Basic and acidic residues" evidence="6">
    <location>
        <begin position="1"/>
        <end position="10"/>
    </location>
</feature>
<keyword evidence="3 7" id="KW-0812">Transmembrane</keyword>
<feature type="transmembrane region" description="Helical" evidence="7">
    <location>
        <begin position="513"/>
        <end position="539"/>
    </location>
</feature>
<accession>A0AAW2HUJ1</accession>
<evidence type="ECO:0000256" key="1">
    <source>
        <dbReference type="ARBA" id="ARBA00004141"/>
    </source>
</evidence>
<dbReference type="InterPro" id="IPR011701">
    <property type="entry name" value="MFS"/>
</dbReference>
<comment type="caution">
    <text evidence="9">The sequence shown here is derived from an EMBL/GenBank/DDBJ whole genome shotgun (WGS) entry which is preliminary data.</text>
</comment>
<dbReference type="GO" id="GO:0016020">
    <property type="term" value="C:membrane"/>
    <property type="evidence" value="ECO:0007669"/>
    <property type="project" value="UniProtKB-SubCell"/>
</dbReference>
<evidence type="ECO:0000256" key="7">
    <source>
        <dbReference type="SAM" id="Phobius"/>
    </source>
</evidence>
<keyword evidence="5 7" id="KW-0472">Membrane</keyword>
<proteinExistence type="predicted"/>
<protein>
    <recommendedName>
        <fullName evidence="8">Major facilitator superfamily (MFS) profile domain-containing protein</fullName>
    </recommendedName>
</protein>
<evidence type="ECO:0000256" key="6">
    <source>
        <dbReference type="SAM" id="MobiDB-lite"/>
    </source>
</evidence>
<name>A0AAW2HUJ1_9NEOP</name>
<organism evidence="9">
    <name type="scientific">Menopon gallinae</name>
    <name type="common">poultry shaft louse</name>
    <dbReference type="NCBI Taxonomy" id="328185"/>
    <lineage>
        <taxon>Eukaryota</taxon>
        <taxon>Metazoa</taxon>
        <taxon>Ecdysozoa</taxon>
        <taxon>Arthropoda</taxon>
        <taxon>Hexapoda</taxon>
        <taxon>Insecta</taxon>
        <taxon>Pterygota</taxon>
        <taxon>Neoptera</taxon>
        <taxon>Paraneoptera</taxon>
        <taxon>Psocodea</taxon>
        <taxon>Troctomorpha</taxon>
        <taxon>Phthiraptera</taxon>
        <taxon>Amblycera</taxon>
        <taxon>Menoponidae</taxon>
        <taxon>Menopon</taxon>
    </lineage>
</organism>
<dbReference type="SUPFAM" id="SSF103473">
    <property type="entry name" value="MFS general substrate transporter"/>
    <property type="match status" value="1"/>
</dbReference>
<comment type="subcellular location">
    <subcellularLocation>
        <location evidence="1">Membrane</location>
        <topology evidence="1">Multi-pass membrane protein</topology>
    </subcellularLocation>
</comment>
<feature type="transmembrane region" description="Helical" evidence="7">
    <location>
        <begin position="111"/>
        <end position="134"/>
    </location>
</feature>
<feature type="transmembrane region" description="Helical" evidence="7">
    <location>
        <begin position="386"/>
        <end position="405"/>
    </location>
</feature>
<feature type="transmembrane region" description="Helical" evidence="7">
    <location>
        <begin position="348"/>
        <end position="366"/>
    </location>
</feature>
<dbReference type="Pfam" id="PF07690">
    <property type="entry name" value="MFS_1"/>
    <property type="match status" value="1"/>
</dbReference>
<dbReference type="PROSITE" id="PS50850">
    <property type="entry name" value="MFS"/>
    <property type="match status" value="1"/>
</dbReference>
<reference evidence="9" key="1">
    <citation type="journal article" date="2024" name="Gigascience">
        <title>Chromosome-level genome of the poultry shaft louse Menopon gallinae provides insight into the host-switching and adaptive evolution of parasitic lice.</title>
        <authorList>
            <person name="Xu Y."/>
            <person name="Ma L."/>
            <person name="Liu S."/>
            <person name="Liang Y."/>
            <person name="Liu Q."/>
            <person name="He Z."/>
            <person name="Tian L."/>
            <person name="Duan Y."/>
            <person name="Cai W."/>
            <person name="Li H."/>
            <person name="Song F."/>
        </authorList>
    </citation>
    <scope>NUCLEOTIDE SEQUENCE</scope>
    <source>
        <strain evidence="9">Cailab_2023a</strain>
    </source>
</reference>
<evidence type="ECO:0000256" key="2">
    <source>
        <dbReference type="ARBA" id="ARBA00022448"/>
    </source>
</evidence>
<keyword evidence="4 7" id="KW-1133">Transmembrane helix</keyword>
<feature type="transmembrane region" description="Helical" evidence="7">
    <location>
        <begin position="442"/>
        <end position="462"/>
    </location>
</feature>
<dbReference type="InterPro" id="IPR020846">
    <property type="entry name" value="MFS_dom"/>
</dbReference>
<feature type="transmembrane region" description="Helical" evidence="7">
    <location>
        <begin position="482"/>
        <end position="501"/>
    </location>
</feature>
<gene>
    <name evidence="9" type="ORF">PYX00_005926</name>
</gene>
<evidence type="ECO:0000259" key="8">
    <source>
        <dbReference type="PROSITE" id="PS50850"/>
    </source>
</evidence>
<evidence type="ECO:0000256" key="4">
    <source>
        <dbReference type="ARBA" id="ARBA00022989"/>
    </source>
</evidence>
<feature type="transmembrane region" description="Helical" evidence="7">
    <location>
        <begin position="305"/>
        <end position="328"/>
    </location>
</feature>
<feature type="domain" description="Major facilitator superfamily (MFS) profile" evidence="8">
    <location>
        <begin position="348"/>
        <end position="615"/>
    </location>
</feature>
<dbReference type="GO" id="GO:0022857">
    <property type="term" value="F:transmembrane transporter activity"/>
    <property type="evidence" value="ECO:0007669"/>
    <property type="project" value="InterPro"/>
</dbReference>
<dbReference type="Gene3D" id="1.20.1250.20">
    <property type="entry name" value="MFS general substrate transporter like domains"/>
    <property type="match status" value="2"/>
</dbReference>
<feature type="transmembrane region" description="Helical" evidence="7">
    <location>
        <begin position="272"/>
        <end position="298"/>
    </location>
</feature>
<dbReference type="EMBL" id="JARGDH010000003">
    <property type="protein sequence ID" value="KAL0273191.1"/>
    <property type="molecule type" value="Genomic_DNA"/>
</dbReference>
<dbReference type="PANTHER" id="PTHR23506:SF28">
    <property type="entry name" value="MFS-TYPE TRANSPORTER SLC18B1-LIKE PROTEIN"/>
    <property type="match status" value="1"/>
</dbReference>
<sequence>MPRERPDMKDGGGTGARPEEALPKYQSLSDDEVIQNMMNNMAEREPEHAKCRTPRPGNVSHRRSKSLCVFELNEYTMGEIRRLHERLASRQPGAFRTRKSFFKDFDKVQKMALSSLCLVDFTSFCSMSIMAPFFPKEVGQTHPQPPMLPGVDEGSVGDHVRTGLQLLRSSHIRQLSADRENLAVRRCQVPLHGRAVRRRGMQPPLRVRSVFRCCGGVNQSDDPASFRLLGYIQEEWLFTTYCFLVRGLEALGASAYTTATYVFVVEVFPSNIGAVLGILETFVGLGMSTGPAIGGFLYSVGGFGLPFYTLGVILILTVPITVYLLPSIQGNSVGKKSGSFTEILTDPSVIIISLVIIISSNVWGFLDPTLEPHLRQFSLTPEKIGLIFLLFSALYGLSSPLWGYVSDKCDGHWFMMTSGLILSTIGLLLLGPAPFIPFLKNYLWLNLVALSILGVSVALALLPTFQGLLYAAVESGCRDELSTYSLVAGAWSCLYALGEVIGPLVGGIMTEHYGFPMCCTVMAGCTLTVAVASFIYFLVQDCSSGGRGKFRLDSFVDSGCGDSGSNGSSCDEANDETTALLQSKQYDLYCLNVVRGDPRGRKDAQLDSRSIKSFS</sequence>